<dbReference type="Proteomes" id="UP000008062">
    <property type="component" value="Chromosome 16"/>
</dbReference>
<dbReference type="KEGG" id="ztr:MYCGRDRAFT_97720"/>
<dbReference type="HOGENOM" id="CLU_1751139_0_0_1"/>
<dbReference type="InParanoid" id="F9XR60"/>
<organism evidence="1 2">
    <name type="scientific">Zymoseptoria tritici (strain CBS 115943 / IPO323)</name>
    <name type="common">Speckled leaf blotch fungus</name>
    <name type="synonym">Septoria tritici</name>
    <dbReference type="NCBI Taxonomy" id="336722"/>
    <lineage>
        <taxon>Eukaryota</taxon>
        <taxon>Fungi</taxon>
        <taxon>Dikarya</taxon>
        <taxon>Ascomycota</taxon>
        <taxon>Pezizomycotina</taxon>
        <taxon>Dothideomycetes</taxon>
        <taxon>Dothideomycetidae</taxon>
        <taxon>Mycosphaerellales</taxon>
        <taxon>Mycosphaerellaceae</taxon>
        <taxon>Zymoseptoria</taxon>
    </lineage>
</organism>
<evidence type="ECO:0000313" key="2">
    <source>
        <dbReference type="Proteomes" id="UP000008062"/>
    </source>
</evidence>
<keyword evidence="2" id="KW-1185">Reference proteome</keyword>
<proteinExistence type="predicted"/>
<reference evidence="1 2" key="1">
    <citation type="journal article" date="2011" name="PLoS Genet.">
        <title>Finished genome of the fungal wheat pathogen Mycosphaerella graminicola reveals dispensome structure, chromosome plasticity, and stealth pathogenesis.</title>
        <authorList>
            <person name="Goodwin S.B."/>
            <person name="Ben M'barek S."/>
            <person name="Dhillon B."/>
            <person name="Wittenberg A.H.J."/>
            <person name="Crane C.F."/>
            <person name="Hane J.K."/>
            <person name="Foster A.J."/>
            <person name="Van der Lee T.A.J."/>
            <person name="Grimwood J."/>
            <person name="Aerts A."/>
            <person name="Antoniw J."/>
            <person name="Bailey A."/>
            <person name="Bluhm B."/>
            <person name="Bowler J."/>
            <person name="Bristow J."/>
            <person name="van der Burgt A."/>
            <person name="Canto-Canche B."/>
            <person name="Churchill A.C.L."/>
            <person name="Conde-Ferraez L."/>
            <person name="Cools H.J."/>
            <person name="Coutinho P.M."/>
            <person name="Csukai M."/>
            <person name="Dehal P."/>
            <person name="De Wit P."/>
            <person name="Donzelli B."/>
            <person name="van de Geest H.C."/>
            <person name="van Ham R.C.H.J."/>
            <person name="Hammond-Kosack K.E."/>
            <person name="Henrissat B."/>
            <person name="Kilian A."/>
            <person name="Kobayashi A.K."/>
            <person name="Koopmann E."/>
            <person name="Kourmpetis Y."/>
            <person name="Kuzniar A."/>
            <person name="Lindquist E."/>
            <person name="Lombard V."/>
            <person name="Maliepaard C."/>
            <person name="Martins N."/>
            <person name="Mehrabi R."/>
            <person name="Nap J.P.H."/>
            <person name="Ponomarenko A."/>
            <person name="Rudd J.J."/>
            <person name="Salamov A."/>
            <person name="Schmutz J."/>
            <person name="Schouten H.J."/>
            <person name="Shapiro H."/>
            <person name="Stergiopoulos I."/>
            <person name="Torriani S.F.F."/>
            <person name="Tu H."/>
            <person name="de Vries R.P."/>
            <person name="Waalwijk C."/>
            <person name="Ware S.B."/>
            <person name="Wiebenga A."/>
            <person name="Zwiers L.-H."/>
            <person name="Oliver R.P."/>
            <person name="Grigoriev I.V."/>
            <person name="Kema G.H.J."/>
        </authorList>
    </citation>
    <scope>NUCLEOTIDE SEQUENCE [LARGE SCALE GENOMIC DNA]</scope>
    <source>
        <strain evidence="2">CBS 115943 / IPO323</strain>
    </source>
</reference>
<evidence type="ECO:0000313" key="1">
    <source>
        <dbReference type="EMBL" id="EGP82268.1"/>
    </source>
</evidence>
<accession>F9XR60</accession>
<name>F9XR60_ZYMTI</name>
<dbReference type="EMBL" id="CM001211">
    <property type="protein sequence ID" value="EGP82268.1"/>
    <property type="molecule type" value="Genomic_DNA"/>
</dbReference>
<dbReference type="GeneID" id="13399880"/>
<gene>
    <name evidence="1" type="ORF">MYCGRDRAFT_97720</name>
</gene>
<sequence>MAVNHCHAANIVDRLGGVLLRHSLDSHPIDSEFCHPKGNNLPLENGVARFEVWQEVLFQQTLMKETSLKEPLSKTMLTKTSLLKTALWKEEAGVVQAIFESFANVPCETSKMTRKYLKKPAVAPSRALISSDSLYGTSDARTDIGYNGR</sequence>
<dbReference type="RefSeq" id="XP_003847292.1">
    <property type="nucleotide sequence ID" value="XM_003847244.1"/>
</dbReference>
<dbReference type="AlphaFoldDB" id="F9XR60"/>
<protein>
    <submittedName>
        <fullName evidence="1">Uncharacterized protein</fullName>
    </submittedName>
</protein>